<reference evidence="2 3" key="1">
    <citation type="journal article" date="2015" name="Genome Announc.">
        <title>Expanding the biotechnology potential of lactobacilli through comparative genomics of 213 strains and associated genera.</title>
        <authorList>
            <person name="Sun Z."/>
            <person name="Harris H.M."/>
            <person name="McCann A."/>
            <person name="Guo C."/>
            <person name="Argimon S."/>
            <person name="Zhang W."/>
            <person name="Yang X."/>
            <person name="Jeffery I.B."/>
            <person name="Cooney J.C."/>
            <person name="Kagawa T.F."/>
            <person name="Liu W."/>
            <person name="Song Y."/>
            <person name="Salvetti E."/>
            <person name="Wrobel A."/>
            <person name="Rasinkangas P."/>
            <person name="Parkhill J."/>
            <person name="Rea M.C."/>
            <person name="O'Sullivan O."/>
            <person name="Ritari J."/>
            <person name="Douillard F.P."/>
            <person name="Paul Ross R."/>
            <person name="Yang R."/>
            <person name="Briner A.E."/>
            <person name="Felis G.E."/>
            <person name="de Vos W.M."/>
            <person name="Barrangou R."/>
            <person name="Klaenhammer T.R."/>
            <person name="Caufield P.W."/>
            <person name="Cui Y."/>
            <person name="Zhang H."/>
            <person name="O'Toole P.W."/>
        </authorList>
    </citation>
    <scope>NUCLEOTIDE SEQUENCE [LARGE SCALE GENOMIC DNA]</scope>
    <source>
        <strain evidence="2 3">ATCC BAA-66</strain>
    </source>
</reference>
<accession>A0A0R2FHN4</accession>
<name>A0A0R2FHN4_9LACO</name>
<keyword evidence="1" id="KW-0472">Membrane</keyword>
<dbReference type="EMBL" id="JQAT01000004">
    <property type="protein sequence ID" value="KRN28145.1"/>
    <property type="molecule type" value="Genomic_DNA"/>
</dbReference>
<evidence type="ECO:0000256" key="1">
    <source>
        <dbReference type="SAM" id="Phobius"/>
    </source>
</evidence>
<organism evidence="2 3">
    <name type="scientific">Lactobacillus selangorensis</name>
    <dbReference type="NCBI Taxonomy" id="81857"/>
    <lineage>
        <taxon>Bacteria</taxon>
        <taxon>Bacillati</taxon>
        <taxon>Bacillota</taxon>
        <taxon>Bacilli</taxon>
        <taxon>Lactobacillales</taxon>
        <taxon>Lactobacillaceae</taxon>
        <taxon>Lactobacillus</taxon>
    </lineage>
</organism>
<comment type="caution">
    <text evidence="2">The sequence shown here is derived from an EMBL/GenBank/DDBJ whole genome shotgun (WGS) entry which is preliminary data.</text>
</comment>
<feature type="transmembrane region" description="Helical" evidence="1">
    <location>
        <begin position="29"/>
        <end position="48"/>
    </location>
</feature>
<proteinExistence type="predicted"/>
<dbReference type="RefSeq" id="WP_156404258.1">
    <property type="nucleotide sequence ID" value="NZ_JQAT01000004.1"/>
</dbReference>
<sequence length="52" mass="5656">MKVNWAQLILVICALIVIIVALVRHDTSGPGLFGGLGILGILLLLYVLQREE</sequence>
<protein>
    <submittedName>
        <fullName evidence="2">Uncharacterized protein</fullName>
    </submittedName>
</protein>
<dbReference type="Proteomes" id="UP000051751">
    <property type="component" value="Unassembled WGS sequence"/>
</dbReference>
<keyword evidence="1" id="KW-1133">Transmembrane helix</keyword>
<dbReference type="PATRIC" id="fig|81857.3.peg.1607"/>
<dbReference type="AlphaFoldDB" id="A0A0R2FHN4"/>
<gene>
    <name evidence="2" type="ORF">IV38_GL001596</name>
</gene>
<evidence type="ECO:0000313" key="2">
    <source>
        <dbReference type="EMBL" id="KRN28145.1"/>
    </source>
</evidence>
<feature type="transmembrane region" description="Helical" evidence="1">
    <location>
        <begin position="5"/>
        <end position="23"/>
    </location>
</feature>
<keyword evidence="1" id="KW-0812">Transmembrane</keyword>
<evidence type="ECO:0000313" key="3">
    <source>
        <dbReference type="Proteomes" id="UP000051751"/>
    </source>
</evidence>